<name>A0A173VWU7_9FIRM</name>
<evidence type="ECO:0000313" key="3">
    <source>
        <dbReference type="EMBL" id="CUN31534.1"/>
    </source>
</evidence>
<keyword evidence="1" id="KW-1133">Transmembrane helix</keyword>
<feature type="transmembrane region" description="Helical" evidence="1">
    <location>
        <begin position="40"/>
        <end position="58"/>
    </location>
</feature>
<accession>A0A173VWU7</accession>
<gene>
    <name evidence="3" type="ORF">ERS852444_03617</name>
</gene>
<protein>
    <recommendedName>
        <fullName evidence="2">DUF4179 domain-containing protein</fullName>
    </recommendedName>
</protein>
<dbReference type="Gene3D" id="2.60.40.1630">
    <property type="entry name" value="bacillus anthracis domain"/>
    <property type="match status" value="1"/>
</dbReference>
<dbReference type="Pfam" id="PF13786">
    <property type="entry name" value="DUF4179"/>
    <property type="match status" value="1"/>
</dbReference>
<feature type="domain" description="DUF4179" evidence="2">
    <location>
        <begin position="35"/>
        <end position="124"/>
    </location>
</feature>
<dbReference type="Proteomes" id="UP000095453">
    <property type="component" value="Unassembled WGS sequence"/>
</dbReference>
<organism evidence="3 4">
    <name type="scientific">Roseburia inulinivorans</name>
    <dbReference type="NCBI Taxonomy" id="360807"/>
    <lineage>
        <taxon>Bacteria</taxon>
        <taxon>Bacillati</taxon>
        <taxon>Bacillota</taxon>
        <taxon>Clostridia</taxon>
        <taxon>Lachnospirales</taxon>
        <taxon>Lachnospiraceae</taxon>
        <taxon>Roseburia</taxon>
    </lineage>
</organism>
<evidence type="ECO:0000259" key="2">
    <source>
        <dbReference type="Pfam" id="PF13786"/>
    </source>
</evidence>
<keyword evidence="1" id="KW-0812">Transmembrane</keyword>
<dbReference type="AlphaFoldDB" id="A0A173VWU7"/>
<reference evidence="3 4" key="1">
    <citation type="submission" date="2015-09" db="EMBL/GenBank/DDBJ databases">
        <authorList>
            <consortium name="Pathogen Informatics"/>
        </authorList>
    </citation>
    <scope>NUCLEOTIDE SEQUENCE [LARGE SCALE GENOMIC DNA]</scope>
    <source>
        <strain evidence="3 4">2789STDY5608887</strain>
    </source>
</reference>
<sequence>MKIHDEMSQISVPEDLDEKTYQSILSAEKTVQKNRFRKKCTWSVLSCLVIIFGIIHVANPAMAENIPIIGSVFSYIQDVIDFKGDYKKYATGTDERVQDHGITISMTEAYCDGANLFISYVIESQKKFTEYSDNQIFQNQIGYEGITKIKSDDKIYSLNDCGAAGVTGKYVDENTFAGSQYFDLSGKEFPDSFQLEIYIYNVTLISENMKNQNISIWGQWKFSIPIQVNKEDVTMYEVNEWNEGYSIDEVIVTPIITTIKTTHPDIYRDNFNYDVLVYGDENGTEELTMQGFYDETKGVFKVSTKDIATDLYIYVIDESRMSKKKTDTDFREELEHRAIVRKVIHLQ</sequence>
<dbReference type="EMBL" id="CYXX01000056">
    <property type="protein sequence ID" value="CUN31534.1"/>
    <property type="molecule type" value="Genomic_DNA"/>
</dbReference>
<keyword evidence="1" id="KW-0472">Membrane</keyword>
<evidence type="ECO:0000256" key="1">
    <source>
        <dbReference type="SAM" id="Phobius"/>
    </source>
</evidence>
<dbReference type="InterPro" id="IPR025436">
    <property type="entry name" value="DUF4179"/>
</dbReference>
<evidence type="ECO:0000313" key="4">
    <source>
        <dbReference type="Proteomes" id="UP000095453"/>
    </source>
</evidence>
<proteinExistence type="predicted"/>
<dbReference type="RefSeq" id="WP_055172461.1">
    <property type="nucleotide sequence ID" value="NZ_CYXX01000056.1"/>
</dbReference>